<accession>A0A4P1RHL2</accession>
<organism evidence="1 2">
    <name type="scientific">Lupinus angustifolius</name>
    <name type="common">Narrow-leaved blue lupine</name>
    <dbReference type="NCBI Taxonomy" id="3871"/>
    <lineage>
        <taxon>Eukaryota</taxon>
        <taxon>Viridiplantae</taxon>
        <taxon>Streptophyta</taxon>
        <taxon>Embryophyta</taxon>
        <taxon>Tracheophyta</taxon>
        <taxon>Spermatophyta</taxon>
        <taxon>Magnoliopsida</taxon>
        <taxon>eudicotyledons</taxon>
        <taxon>Gunneridae</taxon>
        <taxon>Pentapetalae</taxon>
        <taxon>rosids</taxon>
        <taxon>fabids</taxon>
        <taxon>Fabales</taxon>
        <taxon>Fabaceae</taxon>
        <taxon>Papilionoideae</taxon>
        <taxon>50 kb inversion clade</taxon>
        <taxon>genistoids sensu lato</taxon>
        <taxon>core genistoids</taxon>
        <taxon>Genisteae</taxon>
        <taxon>Lupinus</taxon>
    </lineage>
</organism>
<keyword evidence="2" id="KW-1185">Reference proteome</keyword>
<name>A0A4P1RHL2_LUPAN</name>
<protein>
    <submittedName>
        <fullName evidence="1">Uncharacterized protein</fullName>
    </submittedName>
</protein>
<dbReference type="EMBL" id="CM007366">
    <property type="protein sequence ID" value="OIW10804.1"/>
    <property type="molecule type" value="Genomic_DNA"/>
</dbReference>
<evidence type="ECO:0000313" key="1">
    <source>
        <dbReference type="EMBL" id="OIW10804.1"/>
    </source>
</evidence>
<sequence length="95" mass="11417">MVVFMYVLQIKYRLESAIRNCNQFQVMMSKKLLIGRIPLLNRWKFHSSRTECFCRLSSHNGIWLQDCHQVANLDIRRAHQNCHVRKGTYEFTVMK</sequence>
<gene>
    <name evidence="1" type="ORF">TanjilG_27750</name>
</gene>
<proteinExistence type="predicted"/>
<reference evidence="1 2" key="1">
    <citation type="journal article" date="2017" name="Plant Biotechnol. J.">
        <title>A comprehensive draft genome sequence for lupin (Lupinus angustifolius), an emerging health food: insights into plant-microbe interactions and legume evolution.</title>
        <authorList>
            <person name="Hane J.K."/>
            <person name="Ming Y."/>
            <person name="Kamphuis L.G."/>
            <person name="Nelson M.N."/>
            <person name="Garg G."/>
            <person name="Atkins C.A."/>
            <person name="Bayer P.E."/>
            <person name="Bravo A."/>
            <person name="Bringans S."/>
            <person name="Cannon S."/>
            <person name="Edwards D."/>
            <person name="Foley R."/>
            <person name="Gao L.L."/>
            <person name="Harrison M.J."/>
            <person name="Huang W."/>
            <person name="Hurgobin B."/>
            <person name="Li S."/>
            <person name="Liu C.W."/>
            <person name="McGrath A."/>
            <person name="Morahan G."/>
            <person name="Murray J."/>
            <person name="Weller J."/>
            <person name="Jian J."/>
            <person name="Singh K.B."/>
        </authorList>
    </citation>
    <scope>NUCLEOTIDE SEQUENCE [LARGE SCALE GENOMIC DNA]</scope>
    <source>
        <strain evidence="2">cv. Tanjil</strain>
        <tissue evidence="1">Whole plant</tissue>
    </source>
</reference>
<evidence type="ECO:0000313" key="2">
    <source>
        <dbReference type="Proteomes" id="UP000188354"/>
    </source>
</evidence>
<dbReference type="AlphaFoldDB" id="A0A4P1RHL2"/>
<dbReference type="Gramene" id="OIW10804">
    <property type="protein sequence ID" value="OIW10804"/>
    <property type="gene ID" value="TanjilG_27750"/>
</dbReference>
<dbReference type="Proteomes" id="UP000188354">
    <property type="component" value="Chromosome LG06"/>
</dbReference>